<protein>
    <submittedName>
        <fullName evidence="3">Uncharacterized protein</fullName>
    </submittedName>
</protein>
<evidence type="ECO:0000256" key="2">
    <source>
        <dbReference type="SAM" id="Phobius"/>
    </source>
</evidence>
<feature type="region of interest" description="Disordered" evidence="1">
    <location>
        <begin position="454"/>
        <end position="479"/>
    </location>
</feature>
<feature type="transmembrane region" description="Helical" evidence="2">
    <location>
        <begin position="368"/>
        <end position="391"/>
    </location>
</feature>
<feature type="compositionally biased region" description="Polar residues" evidence="1">
    <location>
        <begin position="467"/>
        <end position="479"/>
    </location>
</feature>
<dbReference type="EMBL" id="JAAAID010002825">
    <property type="protein sequence ID" value="KAG0003708.1"/>
    <property type="molecule type" value="Genomic_DNA"/>
</dbReference>
<feature type="region of interest" description="Disordered" evidence="1">
    <location>
        <begin position="416"/>
        <end position="437"/>
    </location>
</feature>
<dbReference type="InterPro" id="IPR015915">
    <property type="entry name" value="Kelch-typ_b-propeller"/>
</dbReference>
<keyword evidence="2" id="KW-0472">Membrane</keyword>
<organism evidence="3 4">
    <name type="scientific">Entomortierella chlamydospora</name>
    <dbReference type="NCBI Taxonomy" id="101097"/>
    <lineage>
        <taxon>Eukaryota</taxon>
        <taxon>Fungi</taxon>
        <taxon>Fungi incertae sedis</taxon>
        <taxon>Mucoromycota</taxon>
        <taxon>Mortierellomycotina</taxon>
        <taxon>Mortierellomycetes</taxon>
        <taxon>Mortierellales</taxon>
        <taxon>Mortierellaceae</taxon>
        <taxon>Entomortierella</taxon>
    </lineage>
</organism>
<evidence type="ECO:0000313" key="4">
    <source>
        <dbReference type="Proteomes" id="UP000703661"/>
    </source>
</evidence>
<dbReference type="AlphaFoldDB" id="A0A9P6SU78"/>
<evidence type="ECO:0000313" key="3">
    <source>
        <dbReference type="EMBL" id="KAG0003708.1"/>
    </source>
</evidence>
<comment type="caution">
    <text evidence="3">The sequence shown here is derived from an EMBL/GenBank/DDBJ whole genome shotgun (WGS) entry which is preliminary data.</text>
</comment>
<keyword evidence="2" id="KW-0812">Transmembrane</keyword>
<sequence length="479" mass="52214">MTLSEREFSIATAVGAGPRSAACAFGFNNTFYIMGGLMDTTQDHYNFASTPLPITSGDKSPIWTQLPNPPSWQNMRDFSSPPQFDCACTKDGKVFLFGNKVGFAIYDIPKGSWNAQTPTFETPGLSLANLQNQAGLRAAVHSNGYHISVVATSPPTYMVLNSEHDTIQGVSIPDLPSHLYGYCLGIIPESSQPVLCGGSKVGFFSGECFLLHLAGNVALCNATSIPNQLEGCALMPYKDGFFFNHGYHRSYASLPPYTPLPYPGLYYFYAKASLMTLIPKTQLIAYPVRWYVATAVMPGSNVAIFYGGGMDGLNFTSDFAILNMTDATWVGRLDPVTSGYYPPMPDNSTFPTPPSNGCHGPTSEFSKVSITAVVLWAVMLPLAVLGIVQIVEKWNGWRNLQKMFRIRKQIQGPCSLLDNEEVGDPGSVSESDSLSNDIQEGREITYQTIIPTTEGIDAQPSPGHNAFNRQLTSRNPQLR</sequence>
<dbReference type="SUPFAM" id="SSF117281">
    <property type="entry name" value="Kelch motif"/>
    <property type="match status" value="1"/>
</dbReference>
<gene>
    <name evidence="3" type="ORF">BGZ80_005748</name>
</gene>
<accession>A0A9P6SU78</accession>
<evidence type="ECO:0000256" key="1">
    <source>
        <dbReference type="SAM" id="MobiDB-lite"/>
    </source>
</evidence>
<proteinExistence type="predicted"/>
<name>A0A9P6SU78_9FUNG</name>
<keyword evidence="2" id="KW-1133">Transmembrane helix</keyword>
<dbReference type="Proteomes" id="UP000703661">
    <property type="component" value="Unassembled WGS sequence"/>
</dbReference>
<dbReference type="Gene3D" id="2.120.10.80">
    <property type="entry name" value="Kelch-type beta propeller"/>
    <property type="match status" value="1"/>
</dbReference>
<keyword evidence="4" id="KW-1185">Reference proteome</keyword>
<reference evidence="3" key="1">
    <citation type="journal article" date="2020" name="Fungal Divers.">
        <title>Resolving the Mortierellaceae phylogeny through synthesis of multi-gene phylogenetics and phylogenomics.</title>
        <authorList>
            <person name="Vandepol N."/>
            <person name="Liber J."/>
            <person name="Desiro A."/>
            <person name="Na H."/>
            <person name="Kennedy M."/>
            <person name="Barry K."/>
            <person name="Grigoriev I.V."/>
            <person name="Miller A.N."/>
            <person name="O'Donnell K."/>
            <person name="Stajich J.E."/>
            <person name="Bonito G."/>
        </authorList>
    </citation>
    <scope>NUCLEOTIDE SEQUENCE</scope>
    <source>
        <strain evidence="3">NRRL 2769</strain>
    </source>
</reference>
<feature type="compositionally biased region" description="Polar residues" evidence="1">
    <location>
        <begin position="428"/>
        <end position="437"/>
    </location>
</feature>